<dbReference type="Proteomes" id="UP001309876">
    <property type="component" value="Unassembled WGS sequence"/>
</dbReference>
<feature type="domain" description="Acyl-CoA thioesterase-like N-terminal HotDog" evidence="1">
    <location>
        <begin position="2"/>
        <end position="87"/>
    </location>
</feature>
<name>A0AAN7YE28_9EURO</name>
<protein>
    <submittedName>
        <fullName evidence="3">Uncharacterized protein</fullName>
    </submittedName>
</protein>
<proteinExistence type="predicted"/>
<evidence type="ECO:0000259" key="1">
    <source>
        <dbReference type="Pfam" id="PF13622"/>
    </source>
</evidence>
<dbReference type="PANTHER" id="PTHR38110:SF1">
    <property type="entry name" value="THIOESTERASE DOMAIN-CONTAINING PROTEIN"/>
    <property type="match status" value="1"/>
</dbReference>
<dbReference type="InterPro" id="IPR029069">
    <property type="entry name" value="HotDog_dom_sf"/>
</dbReference>
<dbReference type="SUPFAM" id="SSF54637">
    <property type="entry name" value="Thioesterase/thiol ester dehydrase-isomerase"/>
    <property type="match status" value="1"/>
</dbReference>
<dbReference type="InterPro" id="IPR042171">
    <property type="entry name" value="Acyl-CoA_hotdog"/>
</dbReference>
<dbReference type="PANTHER" id="PTHR38110">
    <property type="entry name" value="CHROMOSOME 23, WHOLE GENOME SHOTGUN SEQUENCE"/>
    <property type="match status" value="1"/>
</dbReference>
<dbReference type="Pfam" id="PF13622">
    <property type="entry name" value="4HBT_3"/>
    <property type="match status" value="1"/>
</dbReference>
<evidence type="ECO:0000259" key="2">
    <source>
        <dbReference type="Pfam" id="PF20789"/>
    </source>
</evidence>
<dbReference type="EMBL" id="JAVRRJ010000007">
    <property type="protein sequence ID" value="KAK5082795.1"/>
    <property type="molecule type" value="Genomic_DNA"/>
</dbReference>
<keyword evidence="4" id="KW-1185">Reference proteome</keyword>
<evidence type="ECO:0000313" key="3">
    <source>
        <dbReference type="EMBL" id="KAK5082795.1"/>
    </source>
</evidence>
<comment type="caution">
    <text evidence="3">The sequence shown here is derived from an EMBL/GenBank/DDBJ whole genome shotgun (WGS) entry which is preliminary data.</text>
</comment>
<organism evidence="3 4">
    <name type="scientific">Lithohypha guttulata</name>
    <dbReference type="NCBI Taxonomy" id="1690604"/>
    <lineage>
        <taxon>Eukaryota</taxon>
        <taxon>Fungi</taxon>
        <taxon>Dikarya</taxon>
        <taxon>Ascomycota</taxon>
        <taxon>Pezizomycotina</taxon>
        <taxon>Eurotiomycetes</taxon>
        <taxon>Chaetothyriomycetidae</taxon>
        <taxon>Chaetothyriales</taxon>
        <taxon>Trichomeriaceae</taxon>
        <taxon>Lithohypha</taxon>
    </lineage>
</organism>
<gene>
    <name evidence="3" type="ORF">LTR05_006676</name>
</gene>
<dbReference type="Gene3D" id="2.40.160.210">
    <property type="entry name" value="Acyl-CoA thioesterase, double hotdog domain"/>
    <property type="match status" value="2"/>
</dbReference>
<dbReference type="InterPro" id="IPR049449">
    <property type="entry name" value="TesB_ACOT8-like_N"/>
</dbReference>
<sequence>MVPNGGYTTSTFMTVASRHMQLTHAKRKQPHVINLHLEFLRRTAQGEAIFNVKDVKLGSRITNLHLTLAQMDDSNKLVDEVEGYITMSDMASETGLSLETGYKLYPEPLAVDLLALAQGKDANYIIRGPDAFASFRRAANQIRMHLIRPQQRPPHFPKALIDQWITFRPQGKEGRLTNDAIGFVVDIFPQIVEQYVNQDVEEACLGDGLTPEEAKAYIKKNGSRTYWYPTLSLNLDVKKLLPQEGVEWLFVRIQAKSIKDGRFDLLIHVLDEGGDLVALSTHSSLAVDASRNTTRTKKKENKL</sequence>
<accession>A0AAN7YE28</accession>
<reference evidence="3 4" key="1">
    <citation type="submission" date="2023-08" db="EMBL/GenBank/DDBJ databases">
        <title>Black Yeasts Isolated from many extreme environments.</title>
        <authorList>
            <person name="Coleine C."/>
            <person name="Stajich J.E."/>
            <person name="Selbmann L."/>
        </authorList>
    </citation>
    <scope>NUCLEOTIDE SEQUENCE [LARGE SCALE GENOMIC DNA]</scope>
    <source>
        <strain evidence="3 4">CCFEE 5910</strain>
    </source>
</reference>
<evidence type="ECO:0000313" key="4">
    <source>
        <dbReference type="Proteomes" id="UP001309876"/>
    </source>
</evidence>
<dbReference type="AlphaFoldDB" id="A0AAN7YE28"/>
<dbReference type="Pfam" id="PF20789">
    <property type="entry name" value="4HBT_3C"/>
    <property type="match status" value="1"/>
</dbReference>
<dbReference type="InterPro" id="IPR052389">
    <property type="entry name" value="Sec_Metab_Biosynth-Assoc"/>
</dbReference>
<dbReference type="InterPro" id="IPR049450">
    <property type="entry name" value="ACOT8-like_C"/>
</dbReference>
<feature type="domain" description="Acyl-CoA thioesterase-like C-terminal" evidence="2">
    <location>
        <begin position="148"/>
        <end position="285"/>
    </location>
</feature>